<dbReference type="RefSeq" id="WP_420243799.1">
    <property type="nucleotide sequence ID" value="NZ_BOPV01000001.1"/>
</dbReference>
<dbReference type="EMBL" id="BOPV01000001">
    <property type="protein sequence ID" value="GIL40650.1"/>
    <property type="molecule type" value="Genomic_DNA"/>
</dbReference>
<dbReference type="Proteomes" id="UP000681075">
    <property type="component" value="Unassembled WGS sequence"/>
</dbReference>
<evidence type="ECO:0000259" key="1">
    <source>
        <dbReference type="Pfam" id="PF25975"/>
    </source>
</evidence>
<keyword evidence="3" id="KW-1185">Reference proteome</keyword>
<dbReference type="Gene3D" id="2.40.420.20">
    <property type="match status" value="1"/>
</dbReference>
<protein>
    <submittedName>
        <fullName evidence="2">ABC transporter permease</fullName>
    </submittedName>
</protein>
<dbReference type="Pfam" id="PF25975">
    <property type="entry name" value="CzcB_C"/>
    <property type="match status" value="1"/>
</dbReference>
<evidence type="ECO:0000313" key="3">
    <source>
        <dbReference type="Proteomes" id="UP000681075"/>
    </source>
</evidence>
<proteinExistence type="predicted"/>
<sequence>MTLSMDRPITRKRWRKSHLRWAGLGVAAIALVVLSVRLATAPPSITVRGDGVAIATVRQATFEDAIPLRGSVVPLETVFLDAVEGGRVERVLVEAGEQVKEGQPILELSNTALQLDVIQREALVIQQINAIFDSRRSVELNQLNNIRTVAEAEWHIKKLRQEGARKATLHAQGYVSAEVNEQVADELVYWEKIRARTNESIAKFDAWKLEEDGKRADQLGKMEDGLKVARSKLDGLIVRAPMSGQLTALDAKPGETKPGGQRLGQVSREGGYKLQADFDEYYVSRVRAGQVASMVVAGKQRKLTVTKVYPEVKNGRVVVDLAIDAGTDLRPGQTLQGKLALGAAEPALVLQSGAFLEESGGASVFVVSADGSYAERRPVRLGRRSSDTIEVLDGLKPDEKVVVSDYSSFKDKTRIDLR</sequence>
<dbReference type="InterPro" id="IPR058649">
    <property type="entry name" value="CzcB_C"/>
</dbReference>
<reference evidence="2" key="1">
    <citation type="submission" date="2021-02" db="EMBL/GenBank/DDBJ databases">
        <title>Genome sequence of Rhodospirillales sp. strain TMPK1 isolated from soil.</title>
        <authorList>
            <person name="Nakai R."/>
            <person name="Kusada H."/>
            <person name="Tamaki H."/>
        </authorList>
    </citation>
    <scope>NUCLEOTIDE SEQUENCE</scope>
    <source>
        <strain evidence="2">TMPK1</strain>
    </source>
</reference>
<dbReference type="GO" id="GO:0015562">
    <property type="term" value="F:efflux transmembrane transporter activity"/>
    <property type="evidence" value="ECO:0007669"/>
    <property type="project" value="TreeGrafter"/>
</dbReference>
<comment type="caution">
    <text evidence="2">The sequence shown here is derived from an EMBL/GenBank/DDBJ whole genome shotgun (WGS) entry which is preliminary data.</text>
</comment>
<organism evidence="2 3">
    <name type="scientific">Roseiterribacter gracilis</name>
    <dbReference type="NCBI Taxonomy" id="2812848"/>
    <lineage>
        <taxon>Bacteria</taxon>
        <taxon>Pseudomonadati</taxon>
        <taxon>Pseudomonadota</taxon>
        <taxon>Alphaproteobacteria</taxon>
        <taxon>Rhodospirillales</taxon>
        <taxon>Roseiterribacteraceae</taxon>
        <taxon>Roseiterribacter</taxon>
    </lineage>
</organism>
<gene>
    <name evidence="2" type="ORF">TMPK1_28870</name>
</gene>
<dbReference type="GO" id="GO:1990281">
    <property type="term" value="C:efflux pump complex"/>
    <property type="evidence" value="ECO:0007669"/>
    <property type="project" value="TreeGrafter"/>
</dbReference>
<feature type="domain" description="CzcB-like C-terminal circularly permuted SH3-like" evidence="1">
    <location>
        <begin position="359"/>
        <end position="404"/>
    </location>
</feature>
<dbReference type="Gene3D" id="2.40.50.100">
    <property type="match status" value="1"/>
</dbReference>
<name>A0A8S8XIH3_9PROT</name>
<dbReference type="PANTHER" id="PTHR30469:SF15">
    <property type="entry name" value="HLYD FAMILY OF SECRETION PROTEINS"/>
    <property type="match status" value="1"/>
</dbReference>
<dbReference type="AlphaFoldDB" id="A0A8S8XIH3"/>
<accession>A0A8S8XIH3</accession>
<evidence type="ECO:0000313" key="2">
    <source>
        <dbReference type="EMBL" id="GIL40650.1"/>
    </source>
</evidence>
<dbReference type="PANTHER" id="PTHR30469">
    <property type="entry name" value="MULTIDRUG RESISTANCE PROTEIN MDTA"/>
    <property type="match status" value="1"/>
</dbReference>